<dbReference type="EMBL" id="JAIWYP010000003">
    <property type="protein sequence ID" value="KAH3859671.1"/>
    <property type="molecule type" value="Genomic_DNA"/>
</dbReference>
<proteinExistence type="predicted"/>
<evidence type="ECO:0000313" key="3">
    <source>
        <dbReference type="Proteomes" id="UP000828390"/>
    </source>
</evidence>
<name>A0A9D4LKL0_DREPO</name>
<feature type="region of interest" description="Disordered" evidence="1">
    <location>
        <begin position="1"/>
        <end position="31"/>
    </location>
</feature>
<organism evidence="2 3">
    <name type="scientific">Dreissena polymorpha</name>
    <name type="common">Zebra mussel</name>
    <name type="synonym">Mytilus polymorpha</name>
    <dbReference type="NCBI Taxonomy" id="45954"/>
    <lineage>
        <taxon>Eukaryota</taxon>
        <taxon>Metazoa</taxon>
        <taxon>Spiralia</taxon>
        <taxon>Lophotrochozoa</taxon>
        <taxon>Mollusca</taxon>
        <taxon>Bivalvia</taxon>
        <taxon>Autobranchia</taxon>
        <taxon>Heteroconchia</taxon>
        <taxon>Euheterodonta</taxon>
        <taxon>Imparidentia</taxon>
        <taxon>Neoheterodontei</taxon>
        <taxon>Myida</taxon>
        <taxon>Dreissenoidea</taxon>
        <taxon>Dreissenidae</taxon>
        <taxon>Dreissena</taxon>
    </lineage>
</organism>
<dbReference type="AlphaFoldDB" id="A0A9D4LKL0"/>
<sequence length="109" mass="12248">MVEGSEKPSTSLTESCPSDSEPDTDSNDVHLPRCDLNFGEDEIGILLEYFGEEKVRGGDANFSRGFDRLRALNTIPHIAPLQDIIRKEWCLAKETFRALKCPVDCFKTL</sequence>
<gene>
    <name evidence="2" type="ORF">DPMN_102491</name>
</gene>
<reference evidence="2" key="1">
    <citation type="journal article" date="2019" name="bioRxiv">
        <title>The Genome of the Zebra Mussel, Dreissena polymorpha: A Resource for Invasive Species Research.</title>
        <authorList>
            <person name="McCartney M.A."/>
            <person name="Auch B."/>
            <person name="Kono T."/>
            <person name="Mallez S."/>
            <person name="Zhang Y."/>
            <person name="Obille A."/>
            <person name="Becker A."/>
            <person name="Abrahante J.E."/>
            <person name="Garbe J."/>
            <person name="Badalamenti J.P."/>
            <person name="Herman A."/>
            <person name="Mangelson H."/>
            <person name="Liachko I."/>
            <person name="Sullivan S."/>
            <person name="Sone E.D."/>
            <person name="Koren S."/>
            <person name="Silverstein K.A.T."/>
            <person name="Beckman K.B."/>
            <person name="Gohl D.M."/>
        </authorList>
    </citation>
    <scope>NUCLEOTIDE SEQUENCE</scope>
    <source>
        <strain evidence="2">Duluth1</strain>
        <tissue evidence="2">Whole animal</tissue>
    </source>
</reference>
<feature type="compositionally biased region" description="Polar residues" evidence="1">
    <location>
        <begin position="7"/>
        <end position="18"/>
    </location>
</feature>
<keyword evidence="3" id="KW-1185">Reference proteome</keyword>
<accession>A0A9D4LKL0</accession>
<reference evidence="2" key="2">
    <citation type="submission" date="2020-11" db="EMBL/GenBank/DDBJ databases">
        <authorList>
            <person name="McCartney M.A."/>
            <person name="Auch B."/>
            <person name="Kono T."/>
            <person name="Mallez S."/>
            <person name="Becker A."/>
            <person name="Gohl D.M."/>
            <person name="Silverstein K.A.T."/>
            <person name="Koren S."/>
            <person name="Bechman K.B."/>
            <person name="Herman A."/>
            <person name="Abrahante J.E."/>
            <person name="Garbe J."/>
        </authorList>
    </citation>
    <scope>NUCLEOTIDE SEQUENCE</scope>
    <source>
        <strain evidence="2">Duluth1</strain>
        <tissue evidence="2">Whole animal</tissue>
    </source>
</reference>
<protein>
    <submittedName>
        <fullName evidence="2">Uncharacterized protein</fullName>
    </submittedName>
</protein>
<evidence type="ECO:0000313" key="2">
    <source>
        <dbReference type="EMBL" id="KAH3859671.1"/>
    </source>
</evidence>
<evidence type="ECO:0000256" key="1">
    <source>
        <dbReference type="SAM" id="MobiDB-lite"/>
    </source>
</evidence>
<comment type="caution">
    <text evidence="2">The sequence shown here is derived from an EMBL/GenBank/DDBJ whole genome shotgun (WGS) entry which is preliminary data.</text>
</comment>
<dbReference type="Proteomes" id="UP000828390">
    <property type="component" value="Unassembled WGS sequence"/>
</dbReference>